<dbReference type="SUPFAM" id="SSF56112">
    <property type="entry name" value="Protein kinase-like (PK-like)"/>
    <property type="match status" value="1"/>
</dbReference>
<dbReference type="SUPFAM" id="SSF81901">
    <property type="entry name" value="HCP-like"/>
    <property type="match status" value="4"/>
</dbReference>
<organism evidence="3 4">
    <name type="scientific">Tritrichomonas musculus</name>
    <dbReference type="NCBI Taxonomy" id="1915356"/>
    <lineage>
        <taxon>Eukaryota</taxon>
        <taxon>Metamonada</taxon>
        <taxon>Parabasalia</taxon>
        <taxon>Tritrichomonadida</taxon>
        <taxon>Tritrichomonadidae</taxon>
        <taxon>Tritrichomonas</taxon>
    </lineage>
</organism>
<proteinExistence type="inferred from homology"/>
<dbReference type="Pfam" id="PF08238">
    <property type="entry name" value="Sel1"/>
    <property type="match status" value="20"/>
</dbReference>
<dbReference type="InterPro" id="IPR011009">
    <property type="entry name" value="Kinase-like_dom_sf"/>
</dbReference>
<sequence length="1363" mass="158765">MIESFLKIHDFLISPGMKFLKIGLNHVVQNYSFYHILEKDSLNEEEKQKILENIKKTKVIIIDQSELLNENTNKKYIIIGFEKTLIILEQSSTFLQILFSTNIAMLICFLSNTKAIIEKKIKFENPEIQIDSNFMSEIESLNNCFHIYKTNKTINLIWSQIIPCISGYLIKKSYMKTKKNRIEQFIIDSEMNLTPEIIDENEYVELRCIGIGSLFSCKLIYHIKREELYVIKANHEIDDDISKLAEREENNYLKIMHPFVPKYYGRVKGKDEIVIEFINGKTLENIKQMNLTYIDKLTIIFELTLIIKYLHDNKLIYRDLKPNNVMIDENKTAVLIDFDRLIEDSSSIKTLDFASKLFLAPEIKTGKYSYECDIYSLGKMIEYIINQQKTEINSTSESDKLIFNSKIEEIIKKCTNENPENRPSILDVIEEFSAVFQSKVQIGNYFETFTNHFKNLKFLSLFKKDFSNNPNVQNNLGCLFFGGIYVTRDTNKAIHYFQLASNQNLSFAQCNLGDIYFTKKEITKAIHYLTLAATQNIPKAQFSLGVIYSDKEFNQHDIKKAIYYYSLAADQNIPEAQFNLGLIYYNNENDQFDIKKAIHYLSLAANQNLAIAQFYMGSIYQEGIYVTPNINKAIKYLSLSSNNDCLEAHLRLAYIYYEGKYVKRDISKAIHYFSLATKQDDTESQLMLGLIYFEGNYVARDINKAIYHLTISANKSREAQFMLAQIYYEDRFGKYNINKAIKYLSKAANQNHIDAQYKLGIIYYEGKYVKQDINKAIHYFTLAADQNLSEAQLTLGNIYYEGMNGKYNINKAVNYFTMAANQNDLDAQYKLGIIYYEGTHVFRDIKKAILYLSLAANNRYSSIRISNFKIFYDGIEIKPDYKPFIPEINTIEAQFKLGLIYYYGKYVPRDIKKAIQYFSLVAEQRMPAANYNLGVIYYTGQYVPFNIEMAIHYFKLAAKQKDIESQYTLGLIYYEGRYVTRDIYKAIHYYKLAADQNSGKAQFDLGFIYYEGKYIKGDIKKALNYLSLASNNNNSGANYILGIIYLDREAEFDFKKAFHYFQLASKQNVPDAQYILGFIYFEGKYITRDISKAIHYFSLAANKNYSIAQYMLGIIYYSNIFLVKDISKSIYYITLASKNGYKKACFSYGFLLHEGKVVKNDINEAIKYYKEASSFKNQYAKNNLGIIYKHGCDKQVKYRIGNAIEYFKEAIREKNDFLSMYNLALIYIYDETVTKNSEESIELLIRSSNKLILALHLLCLVLIDHFGNDTEAIKQKIKMSSYATEELFDKIIFTIASQRLFDKEIFKSKYEEFRNKDVLYDMLLKPVLYSDFQRKKDDVVPSNNPNAKDITSAFYEGFGLDIL</sequence>
<dbReference type="InterPro" id="IPR000719">
    <property type="entry name" value="Prot_kinase_dom"/>
</dbReference>
<dbReference type="Proteomes" id="UP001470230">
    <property type="component" value="Unassembled WGS sequence"/>
</dbReference>
<feature type="domain" description="Protein kinase" evidence="2">
    <location>
        <begin position="203"/>
        <end position="436"/>
    </location>
</feature>
<name>A0ABR2HDL5_9EUKA</name>
<dbReference type="PANTHER" id="PTHR11102">
    <property type="entry name" value="SEL-1-LIKE PROTEIN"/>
    <property type="match status" value="1"/>
</dbReference>
<dbReference type="PROSITE" id="PS50011">
    <property type="entry name" value="PROTEIN_KINASE_DOM"/>
    <property type="match status" value="1"/>
</dbReference>
<protein>
    <submittedName>
        <fullName evidence="3">Protein kinase</fullName>
    </submittedName>
</protein>
<evidence type="ECO:0000256" key="1">
    <source>
        <dbReference type="ARBA" id="ARBA00038101"/>
    </source>
</evidence>
<dbReference type="Gene3D" id="1.10.510.10">
    <property type="entry name" value="Transferase(Phosphotransferase) domain 1"/>
    <property type="match status" value="1"/>
</dbReference>
<comment type="similarity">
    <text evidence="1">Belongs to the sel-1 family.</text>
</comment>
<evidence type="ECO:0000313" key="3">
    <source>
        <dbReference type="EMBL" id="KAK8844446.1"/>
    </source>
</evidence>
<dbReference type="Gene3D" id="1.25.40.10">
    <property type="entry name" value="Tetratricopeptide repeat domain"/>
    <property type="match status" value="5"/>
</dbReference>
<dbReference type="InterPro" id="IPR011990">
    <property type="entry name" value="TPR-like_helical_dom_sf"/>
</dbReference>
<dbReference type="InterPro" id="IPR006597">
    <property type="entry name" value="Sel1-like"/>
</dbReference>
<dbReference type="SMART" id="SM00220">
    <property type="entry name" value="S_TKc"/>
    <property type="match status" value="1"/>
</dbReference>
<gene>
    <name evidence="3" type="ORF">M9Y10_024304</name>
</gene>
<keyword evidence="4" id="KW-1185">Reference proteome</keyword>
<dbReference type="GO" id="GO:0016301">
    <property type="term" value="F:kinase activity"/>
    <property type="evidence" value="ECO:0007669"/>
    <property type="project" value="UniProtKB-KW"/>
</dbReference>
<dbReference type="InterPro" id="IPR050767">
    <property type="entry name" value="Sel1_AlgK"/>
</dbReference>
<keyword evidence="3" id="KW-0808">Transferase</keyword>
<evidence type="ECO:0000259" key="2">
    <source>
        <dbReference type="PROSITE" id="PS50011"/>
    </source>
</evidence>
<evidence type="ECO:0000313" key="4">
    <source>
        <dbReference type="Proteomes" id="UP001470230"/>
    </source>
</evidence>
<reference evidence="3 4" key="1">
    <citation type="submission" date="2024-04" db="EMBL/GenBank/DDBJ databases">
        <title>Tritrichomonas musculus Genome.</title>
        <authorList>
            <person name="Alves-Ferreira E."/>
            <person name="Grigg M."/>
            <person name="Lorenzi H."/>
            <person name="Galac M."/>
        </authorList>
    </citation>
    <scope>NUCLEOTIDE SEQUENCE [LARGE SCALE GENOMIC DNA]</scope>
    <source>
        <strain evidence="3 4">EAF2021</strain>
    </source>
</reference>
<dbReference type="InterPro" id="IPR008271">
    <property type="entry name" value="Ser/Thr_kinase_AS"/>
</dbReference>
<dbReference type="SMART" id="SM00671">
    <property type="entry name" value="SEL1"/>
    <property type="match status" value="21"/>
</dbReference>
<accession>A0ABR2HDL5</accession>
<dbReference type="PANTHER" id="PTHR11102:SF160">
    <property type="entry name" value="ERAD-ASSOCIATED E3 UBIQUITIN-PROTEIN LIGASE COMPONENT HRD3"/>
    <property type="match status" value="1"/>
</dbReference>
<keyword evidence="3" id="KW-0418">Kinase</keyword>
<dbReference type="EMBL" id="JAPFFF010000032">
    <property type="protein sequence ID" value="KAK8844446.1"/>
    <property type="molecule type" value="Genomic_DNA"/>
</dbReference>
<dbReference type="Pfam" id="PF00069">
    <property type="entry name" value="Pkinase"/>
    <property type="match status" value="1"/>
</dbReference>
<comment type="caution">
    <text evidence="3">The sequence shown here is derived from an EMBL/GenBank/DDBJ whole genome shotgun (WGS) entry which is preliminary data.</text>
</comment>
<dbReference type="PROSITE" id="PS00108">
    <property type="entry name" value="PROTEIN_KINASE_ST"/>
    <property type="match status" value="1"/>
</dbReference>